<evidence type="ECO:0000256" key="14">
    <source>
        <dbReference type="RuleBase" id="RU369077"/>
    </source>
</evidence>
<evidence type="ECO:0000256" key="1">
    <source>
        <dbReference type="ARBA" id="ARBA00004434"/>
    </source>
</evidence>
<dbReference type="GO" id="GO:0036444">
    <property type="term" value="P:calcium import into the mitochondrion"/>
    <property type="evidence" value="ECO:0007669"/>
    <property type="project" value="UniProtKB-UniRule"/>
</dbReference>
<dbReference type="AlphaFoldDB" id="A0A8W8KPV1"/>
<dbReference type="Pfam" id="PF10161">
    <property type="entry name" value="DDDD"/>
    <property type="match status" value="1"/>
</dbReference>
<keyword evidence="10" id="KW-1133">Transmembrane helix</keyword>
<keyword evidence="7 14" id="KW-0999">Mitochondrion inner membrane</keyword>
<protein>
    <recommendedName>
        <fullName evidence="3 14">Essential MCU regulator, mitochondrial</fullName>
    </recommendedName>
    <alternativeName>
        <fullName evidence="14">Single-pass membrane protein with aspartate-rich tail 1, mitochondrial</fullName>
    </alternativeName>
</protein>
<evidence type="ECO:0000256" key="10">
    <source>
        <dbReference type="ARBA" id="ARBA00022989"/>
    </source>
</evidence>
<evidence type="ECO:0000313" key="16">
    <source>
        <dbReference type="Proteomes" id="UP000005408"/>
    </source>
</evidence>
<keyword evidence="8 14" id="KW-0106">Calcium</keyword>
<evidence type="ECO:0000256" key="6">
    <source>
        <dbReference type="ARBA" id="ARBA00022692"/>
    </source>
</evidence>
<evidence type="ECO:0000256" key="4">
    <source>
        <dbReference type="ARBA" id="ARBA00022448"/>
    </source>
</evidence>
<dbReference type="Proteomes" id="UP000005408">
    <property type="component" value="Unassembled WGS sequence"/>
</dbReference>
<dbReference type="PANTHER" id="PTHR33904:SF1">
    <property type="entry name" value="ESSENTIAL MCU REGULATOR, MITOCHONDRIAL"/>
    <property type="match status" value="1"/>
</dbReference>
<keyword evidence="13" id="KW-0472">Membrane</keyword>
<evidence type="ECO:0000256" key="11">
    <source>
        <dbReference type="ARBA" id="ARBA00023065"/>
    </source>
</evidence>
<evidence type="ECO:0000256" key="9">
    <source>
        <dbReference type="ARBA" id="ARBA00022946"/>
    </source>
</evidence>
<keyword evidence="4 14" id="KW-0813">Transport</keyword>
<keyword evidence="9 14" id="KW-0809">Transit peptide</keyword>
<proteinExistence type="inferred from homology"/>
<dbReference type="GO" id="GO:1990246">
    <property type="term" value="C:uniplex complex"/>
    <property type="evidence" value="ECO:0007669"/>
    <property type="project" value="UniProtKB-UniRule"/>
</dbReference>
<evidence type="ECO:0000256" key="2">
    <source>
        <dbReference type="ARBA" id="ARBA00008958"/>
    </source>
</evidence>
<comment type="subunit">
    <text evidence="14">Component of the uniplex complex. Interacts (via the transmembrane region) with MCU (via the first transmembrane region); the interaction is direct.</text>
</comment>
<comment type="subcellular location">
    <subcellularLocation>
        <location evidence="1 14">Mitochondrion inner membrane</location>
        <topology evidence="1 14">Single-pass membrane protein</topology>
    </subcellularLocation>
</comment>
<evidence type="ECO:0000256" key="5">
    <source>
        <dbReference type="ARBA" id="ARBA00022568"/>
    </source>
</evidence>
<comment type="function">
    <text evidence="14">Essential regulatory subunit of the mitochondrial calcium uniporter complex (uniplex), a complex that mediates calcium uptake into mitochondria.</text>
</comment>
<keyword evidence="11 14" id="KW-0406">Ion transport</keyword>
<accession>A0A8W8KPV1</accession>
<name>A0A8W8KPV1_MAGGI</name>
<keyword evidence="12 14" id="KW-0496">Mitochondrion</keyword>
<evidence type="ECO:0000256" key="7">
    <source>
        <dbReference type="ARBA" id="ARBA00022792"/>
    </source>
</evidence>
<sequence>MATRLAAVLSSRLKTLSISQNNNSRVLNLIQKRTMVCQETGALLPKPEKTPLGLTKVAIVVTPFLTLGTILGREGASFLEESEIFVPDDDDD</sequence>
<dbReference type="EnsemblMetazoa" id="G2409.2">
    <property type="protein sequence ID" value="G2409.2:cds"/>
    <property type="gene ID" value="G2409"/>
</dbReference>
<keyword evidence="5 14" id="KW-0109">Calcium transport</keyword>
<reference evidence="15" key="1">
    <citation type="submission" date="2022-08" db="UniProtKB">
        <authorList>
            <consortium name="EnsemblMetazoa"/>
        </authorList>
    </citation>
    <scope>IDENTIFICATION</scope>
    <source>
        <strain evidence="15">05x7-T-G4-1.051#20</strain>
    </source>
</reference>
<keyword evidence="16" id="KW-1185">Reference proteome</keyword>
<dbReference type="InterPro" id="IPR018782">
    <property type="entry name" value="MCU_reg"/>
</dbReference>
<evidence type="ECO:0000313" key="15">
    <source>
        <dbReference type="EnsemblMetazoa" id="G2409.2:cds"/>
    </source>
</evidence>
<organism evidence="15 16">
    <name type="scientific">Magallana gigas</name>
    <name type="common">Pacific oyster</name>
    <name type="synonym">Crassostrea gigas</name>
    <dbReference type="NCBI Taxonomy" id="29159"/>
    <lineage>
        <taxon>Eukaryota</taxon>
        <taxon>Metazoa</taxon>
        <taxon>Spiralia</taxon>
        <taxon>Lophotrochozoa</taxon>
        <taxon>Mollusca</taxon>
        <taxon>Bivalvia</taxon>
        <taxon>Autobranchia</taxon>
        <taxon>Pteriomorphia</taxon>
        <taxon>Ostreida</taxon>
        <taxon>Ostreoidea</taxon>
        <taxon>Ostreidae</taxon>
        <taxon>Magallana</taxon>
    </lineage>
</organism>
<keyword evidence="6" id="KW-0812">Transmembrane</keyword>
<dbReference type="GO" id="GO:0051560">
    <property type="term" value="P:mitochondrial calcium ion homeostasis"/>
    <property type="evidence" value="ECO:0007669"/>
    <property type="project" value="UniProtKB-UniRule"/>
</dbReference>
<evidence type="ECO:0000256" key="13">
    <source>
        <dbReference type="ARBA" id="ARBA00023136"/>
    </source>
</evidence>
<evidence type="ECO:0000256" key="8">
    <source>
        <dbReference type="ARBA" id="ARBA00022837"/>
    </source>
</evidence>
<evidence type="ECO:0000256" key="12">
    <source>
        <dbReference type="ARBA" id="ARBA00023128"/>
    </source>
</evidence>
<dbReference type="PANTHER" id="PTHR33904">
    <property type="entry name" value="ESSENTIAL MCU REGULATOR, MITOCHONDRIAL"/>
    <property type="match status" value="1"/>
</dbReference>
<evidence type="ECO:0000256" key="3">
    <source>
        <dbReference type="ARBA" id="ARBA00022180"/>
    </source>
</evidence>
<comment type="similarity">
    <text evidence="2 14">Belongs to the SMDT1/EMRE family.</text>
</comment>